<organism evidence="3 4">
    <name type="scientific">Prorocentrum cordatum</name>
    <dbReference type="NCBI Taxonomy" id="2364126"/>
    <lineage>
        <taxon>Eukaryota</taxon>
        <taxon>Sar</taxon>
        <taxon>Alveolata</taxon>
        <taxon>Dinophyceae</taxon>
        <taxon>Prorocentrales</taxon>
        <taxon>Prorocentraceae</taxon>
        <taxon>Prorocentrum</taxon>
    </lineage>
</organism>
<feature type="compositionally biased region" description="Gly residues" evidence="1">
    <location>
        <begin position="54"/>
        <end position="66"/>
    </location>
</feature>
<proteinExistence type="predicted"/>
<dbReference type="InterPro" id="IPR002921">
    <property type="entry name" value="Fungal_lipase-type"/>
</dbReference>
<dbReference type="Proteomes" id="UP001189429">
    <property type="component" value="Unassembled WGS sequence"/>
</dbReference>
<gene>
    <name evidence="3" type="ORF">PCOR1329_LOCUS4860</name>
</gene>
<dbReference type="PANTHER" id="PTHR45856:SF24">
    <property type="entry name" value="FUNGAL LIPASE-LIKE DOMAIN-CONTAINING PROTEIN"/>
    <property type="match status" value="1"/>
</dbReference>
<accession>A0ABN9PX00</accession>
<reference evidence="3" key="1">
    <citation type="submission" date="2023-10" db="EMBL/GenBank/DDBJ databases">
        <authorList>
            <person name="Chen Y."/>
            <person name="Shah S."/>
            <person name="Dougan E. K."/>
            <person name="Thang M."/>
            <person name="Chan C."/>
        </authorList>
    </citation>
    <scope>NUCLEOTIDE SEQUENCE [LARGE SCALE GENOMIC DNA]</scope>
</reference>
<evidence type="ECO:0000256" key="1">
    <source>
        <dbReference type="SAM" id="MobiDB-lite"/>
    </source>
</evidence>
<evidence type="ECO:0000313" key="4">
    <source>
        <dbReference type="Proteomes" id="UP001189429"/>
    </source>
</evidence>
<dbReference type="PANTHER" id="PTHR45856">
    <property type="entry name" value="ALPHA/BETA-HYDROLASES SUPERFAMILY PROTEIN"/>
    <property type="match status" value="1"/>
</dbReference>
<dbReference type="InterPro" id="IPR029058">
    <property type="entry name" value="AB_hydrolase_fold"/>
</dbReference>
<dbReference type="Pfam" id="PF01764">
    <property type="entry name" value="Lipase_3"/>
    <property type="match status" value="1"/>
</dbReference>
<comment type="caution">
    <text evidence="3">The sequence shown here is derived from an EMBL/GenBank/DDBJ whole genome shotgun (WGS) entry which is preliminary data.</text>
</comment>
<protein>
    <recommendedName>
        <fullName evidence="2">Fungal lipase-type domain-containing protein</fullName>
    </recommendedName>
</protein>
<feature type="region of interest" description="Disordered" evidence="1">
    <location>
        <begin position="32"/>
        <end position="86"/>
    </location>
</feature>
<feature type="domain" description="Fungal lipase-type" evidence="2">
    <location>
        <begin position="133"/>
        <end position="200"/>
    </location>
</feature>
<dbReference type="InterPro" id="IPR051218">
    <property type="entry name" value="Sec_MonoDiacylglyc_Lipase"/>
</dbReference>
<name>A0ABN9PX00_9DINO</name>
<dbReference type="SUPFAM" id="SSF53474">
    <property type="entry name" value="alpha/beta-Hydrolases"/>
    <property type="match status" value="1"/>
</dbReference>
<evidence type="ECO:0000313" key="3">
    <source>
        <dbReference type="EMBL" id="CAK0795090.1"/>
    </source>
</evidence>
<dbReference type="EMBL" id="CAUYUJ010001259">
    <property type="protein sequence ID" value="CAK0795090.1"/>
    <property type="molecule type" value="Genomic_DNA"/>
</dbReference>
<sequence>MPSWVAAGRSLRPLGPDEEHFRLEQQVERELHHQALAQSVSAAGQARGGAERPPGGGGVGGLGPAAGSGSASRAPQDPGASAPLTGAVTPPDEGSLWYGCYWCVCKLCALLSLLCFPFRPPSDHEDDDEEFAVETLARVRVHLGFTETYDSVRGEVLQLLEERLSNCRSEGRPAEIYVVGHSMGGAMASLFALDVVDVLAGEDRNALAATALSAPTPGEVLSRCFTGEVLVWTLCDVVQDFAGGPARSLWTNMR</sequence>
<dbReference type="Gene3D" id="3.40.50.1820">
    <property type="entry name" value="alpha/beta hydrolase"/>
    <property type="match status" value="1"/>
</dbReference>
<evidence type="ECO:0000259" key="2">
    <source>
        <dbReference type="Pfam" id="PF01764"/>
    </source>
</evidence>
<keyword evidence="4" id="KW-1185">Reference proteome</keyword>